<evidence type="ECO:0000259" key="3">
    <source>
        <dbReference type="Pfam" id="PF04504"/>
    </source>
</evidence>
<keyword evidence="5" id="KW-1185">Reference proteome</keyword>
<dbReference type="PANTHER" id="PTHR31662:SF1">
    <property type="entry name" value="OS01G0249900 PROTEIN"/>
    <property type="match status" value="1"/>
</dbReference>
<accession>A0AAD4XR72</accession>
<dbReference type="EMBL" id="JAJJMB010005453">
    <property type="protein sequence ID" value="KAI3938841.1"/>
    <property type="molecule type" value="Genomic_DNA"/>
</dbReference>
<feature type="region of interest" description="Disordered" evidence="2">
    <location>
        <begin position="1"/>
        <end position="58"/>
    </location>
</feature>
<dbReference type="PANTHER" id="PTHR31662">
    <property type="entry name" value="BNAANNG10740D PROTEIN-RELATED"/>
    <property type="match status" value="1"/>
</dbReference>
<feature type="compositionally biased region" description="Low complexity" evidence="2">
    <location>
        <begin position="35"/>
        <end position="44"/>
    </location>
</feature>
<reference evidence="4" key="1">
    <citation type="submission" date="2022-04" db="EMBL/GenBank/DDBJ databases">
        <title>A functionally conserved STORR gene fusion in Papaver species that diverged 16.8 million years ago.</title>
        <authorList>
            <person name="Catania T."/>
        </authorList>
    </citation>
    <scope>NUCLEOTIDE SEQUENCE</scope>
    <source>
        <strain evidence="4">S-188037</strain>
    </source>
</reference>
<evidence type="ECO:0000313" key="4">
    <source>
        <dbReference type="EMBL" id="KAI3938841.1"/>
    </source>
</evidence>
<dbReference type="InterPro" id="IPR007592">
    <property type="entry name" value="GEBP"/>
</dbReference>
<name>A0AAD4XR72_9MAGN</name>
<evidence type="ECO:0000256" key="2">
    <source>
        <dbReference type="SAM" id="MobiDB-lite"/>
    </source>
</evidence>
<comment type="similarity">
    <text evidence="1">Belongs to the GeBP family.</text>
</comment>
<feature type="domain" description="Glabrous enhancer-binding protein-like DBD" evidence="3">
    <location>
        <begin position="58"/>
        <end position="146"/>
    </location>
</feature>
<protein>
    <recommendedName>
        <fullName evidence="3">Glabrous enhancer-binding protein-like DBD domain-containing protein</fullName>
    </recommendedName>
</protein>
<gene>
    <name evidence="4" type="ORF">MKW98_018298</name>
</gene>
<dbReference type="Pfam" id="PF04504">
    <property type="entry name" value="GeBP-like_DBD"/>
    <property type="match status" value="1"/>
</dbReference>
<sequence>MSTVSAEAPSSKKPKIASGENHRESTPESPENIHTTTTNITGATPPSATPNTDRKPRFQRVFSEEDEIHLLKGFHEITQDTPNPALAAPMLYERVGKSLSGEINQTQLVEKIRKLRQKYTKQVMENIVPKNPHDKEVFDISNKIWGENPARGRRSSPKGPSNKRVRKRKSSGGDVPKGGIIVGLPSSSFPADNDNKAHVADKANYAAEGLNGADDAAAAVTVAFSAAVKIDLASNYSYLMEEMNRLPGNSIMKHGVKCLDRAELRRFNQNWRLLQIEEAQLSLRRNAMIHEQTKLILEAIAAASKNGN</sequence>
<proteinExistence type="inferred from homology"/>
<evidence type="ECO:0000256" key="1">
    <source>
        <dbReference type="ARBA" id="ARBA00010820"/>
    </source>
</evidence>
<feature type="region of interest" description="Disordered" evidence="2">
    <location>
        <begin position="144"/>
        <end position="180"/>
    </location>
</feature>
<dbReference type="GO" id="GO:0006355">
    <property type="term" value="P:regulation of DNA-templated transcription"/>
    <property type="evidence" value="ECO:0007669"/>
    <property type="project" value="InterPro"/>
</dbReference>
<organism evidence="4 5">
    <name type="scientific">Papaver atlanticum</name>
    <dbReference type="NCBI Taxonomy" id="357466"/>
    <lineage>
        <taxon>Eukaryota</taxon>
        <taxon>Viridiplantae</taxon>
        <taxon>Streptophyta</taxon>
        <taxon>Embryophyta</taxon>
        <taxon>Tracheophyta</taxon>
        <taxon>Spermatophyta</taxon>
        <taxon>Magnoliopsida</taxon>
        <taxon>Ranunculales</taxon>
        <taxon>Papaveraceae</taxon>
        <taxon>Papaveroideae</taxon>
        <taxon>Papaver</taxon>
    </lineage>
</organism>
<dbReference type="GO" id="GO:0005634">
    <property type="term" value="C:nucleus"/>
    <property type="evidence" value="ECO:0007669"/>
    <property type="project" value="TreeGrafter"/>
</dbReference>
<dbReference type="AlphaFoldDB" id="A0AAD4XR72"/>
<feature type="compositionally biased region" description="Basic residues" evidence="2">
    <location>
        <begin position="151"/>
        <end position="170"/>
    </location>
</feature>
<dbReference type="Proteomes" id="UP001202328">
    <property type="component" value="Unassembled WGS sequence"/>
</dbReference>
<evidence type="ECO:0000313" key="5">
    <source>
        <dbReference type="Proteomes" id="UP001202328"/>
    </source>
</evidence>
<dbReference type="InterPro" id="IPR053932">
    <property type="entry name" value="GeBP-like_DBD"/>
</dbReference>
<comment type="caution">
    <text evidence="4">The sequence shown here is derived from an EMBL/GenBank/DDBJ whole genome shotgun (WGS) entry which is preliminary data.</text>
</comment>